<evidence type="ECO:0000313" key="2">
    <source>
        <dbReference type="Proteomes" id="UP000324974"/>
    </source>
</evidence>
<dbReference type="EMBL" id="CP042425">
    <property type="protein sequence ID" value="QEL18749.1"/>
    <property type="molecule type" value="Genomic_DNA"/>
</dbReference>
<proteinExistence type="predicted"/>
<sequence length="57" mass="6316">MAAIDRIRDKYLEQNPTRDPLFAVPPDWVAATAAVLDEVIAENKRAVSAIIHRNDSA</sequence>
<dbReference type="KEGG" id="lrs:PX52LOC_05786"/>
<protein>
    <submittedName>
        <fullName evidence="1">Uncharacterized protein</fullName>
    </submittedName>
</protein>
<reference evidence="2" key="1">
    <citation type="submission" date="2019-08" db="EMBL/GenBank/DDBJ databases">
        <title>Limnoglobus roseus gen. nov., sp. nov., a novel freshwater planctomycete with a giant genome from the family Gemmataceae.</title>
        <authorList>
            <person name="Kulichevskaya I.S."/>
            <person name="Naumoff D.G."/>
            <person name="Miroshnikov K."/>
            <person name="Ivanova A."/>
            <person name="Philippov D.A."/>
            <person name="Hakobyan A."/>
            <person name="Rijpstra I.C."/>
            <person name="Sinninghe Damste J.S."/>
            <person name="Liesack W."/>
            <person name="Dedysh S.N."/>
        </authorList>
    </citation>
    <scope>NUCLEOTIDE SEQUENCE [LARGE SCALE GENOMIC DNA]</scope>
    <source>
        <strain evidence="2">PX52</strain>
    </source>
</reference>
<dbReference type="AlphaFoldDB" id="A0A5C1AH51"/>
<organism evidence="1 2">
    <name type="scientific">Limnoglobus roseus</name>
    <dbReference type="NCBI Taxonomy" id="2598579"/>
    <lineage>
        <taxon>Bacteria</taxon>
        <taxon>Pseudomonadati</taxon>
        <taxon>Planctomycetota</taxon>
        <taxon>Planctomycetia</taxon>
        <taxon>Gemmatales</taxon>
        <taxon>Gemmataceae</taxon>
        <taxon>Limnoglobus</taxon>
    </lineage>
</organism>
<dbReference type="Proteomes" id="UP000324974">
    <property type="component" value="Chromosome"/>
</dbReference>
<keyword evidence="2" id="KW-1185">Reference proteome</keyword>
<accession>A0A5C1AH51</accession>
<name>A0A5C1AH51_9BACT</name>
<dbReference type="RefSeq" id="WP_168219247.1">
    <property type="nucleotide sequence ID" value="NZ_CP042425.1"/>
</dbReference>
<evidence type="ECO:0000313" key="1">
    <source>
        <dbReference type="EMBL" id="QEL18749.1"/>
    </source>
</evidence>
<gene>
    <name evidence="1" type="ORF">PX52LOC_05786</name>
</gene>